<proteinExistence type="predicted"/>
<gene>
    <name evidence="1" type="ORF">DI640_15175</name>
</gene>
<name>A0A2W5APN5_9SPHN</name>
<protein>
    <submittedName>
        <fullName evidence="1">DUF1489 domain-containing protein</fullName>
    </submittedName>
</protein>
<reference evidence="1 2" key="1">
    <citation type="submission" date="2017-08" db="EMBL/GenBank/DDBJ databases">
        <title>Infants hospitalized years apart are colonized by the same room-sourced microbial strains.</title>
        <authorList>
            <person name="Brooks B."/>
            <person name="Olm M.R."/>
            <person name="Firek B.A."/>
            <person name="Baker R."/>
            <person name="Thomas B.C."/>
            <person name="Morowitz M.J."/>
            <person name="Banfield J.F."/>
        </authorList>
    </citation>
    <scope>NUCLEOTIDE SEQUENCE [LARGE SCALE GENOMIC DNA]</scope>
    <source>
        <strain evidence="1">S2_018_000_R3_119</strain>
    </source>
</reference>
<dbReference type="Proteomes" id="UP000249555">
    <property type="component" value="Unassembled WGS sequence"/>
</dbReference>
<evidence type="ECO:0000313" key="2">
    <source>
        <dbReference type="Proteomes" id="UP000249555"/>
    </source>
</evidence>
<dbReference type="Pfam" id="PF07370">
    <property type="entry name" value="DUF1489"/>
    <property type="match status" value="1"/>
</dbReference>
<feature type="non-terminal residue" evidence="1">
    <location>
        <position position="87"/>
    </location>
</feature>
<dbReference type="AlphaFoldDB" id="A0A2W5APN5"/>
<dbReference type="EMBL" id="QFMX01000139">
    <property type="protein sequence ID" value="PZO69858.1"/>
    <property type="molecule type" value="Genomic_DNA"/>
</dbReference>
<dbReference type="InterPro" id="IPR008320">
    <property type="entry name" value="UCP032025"/>
</dbReference>
<accession>A0A2W5APN5</accession>
<comment type="caution">
    <text evidence="1">The sequence shown here is derived from an EMBL/GenBank/DDBJ whole genome shotgun (WGS) entry which is preliminary data.</text>
</comment>
<evidence type="ECO:0000313" key="1">
    <source>
        <dbReference type="EMBL" id="PZO69858.1"/>
    </source>
</evidence>
<organism evidence="1 2">
    <name type="scientific">Sphingomonas taxi</name>
    <dbReference type="NCBI Taxonomy" id="1549858"/>
    <lineage>
        <taxon>Bacteria</taxon>
        <taxon>Pseudomonadati</taxon>
        <taxon>Pseudomonadota</taxon>
        <taxon>Alphaproteobacteria</taxon>
        <taxon>Sphingomonadales</taxon>
        <taxon>Sphingomonadaceae</taxon>
        <taxon>Sphingomonas</taxon>
    </lineage>
</organism>
<sequence>MHPLNITKVAVGCADPDALRDRLSGRASAGETFITTRYRPTRHGELIGGSLFWIVKHQLVARSRILRFEEDERGHCLIRLDEALVPV</sequence>